<evidence type="ECO:0000313" key="2">
    <source>
        <dbReference type="EMBL" id="SFM00078.1"/>
    </source>
</evidence>
<dbReference type="Gene3D" id="3.10.129.10">
    <property type="entry name" value="Hotdog Thioesterase"/>
    <property type="match status" value="2"/>
</dbReference>
<dbReference type="RefSeq" id="WP_093387685.1">
    <property type="nucleotide sequence ID" value="NZ_FOTW01000010.1"/>
</dbReference>
<dbReference type="Proteomes" id="UP000199470">
    <property type="component" value="Unassembled WGS sequence"/>
</dbReference>
<dbReference type="PANTHER" id="PTHR43437:SF3">
    <property type="entry name" value="HYDROXYACYL-THIOESTER DEHYDRATASE TYPE 2, MITOCHONDRIAL"/>
    <property type="match status" value="1"/>
</dbReference>
<proteinExistence type="predicted"/>
<gene>
    <name evidence="2" type="ORF">SAMN02982985_02354</name>
</gene>
<accession>A0A1I4MA62</accession>
<dbReference type="GO" id="GO:0006633">
    <property type="term" value="P:fatty acid biosynthetic process"/>
    <property type="evidence" value="ECO:0007669"/>
    <property type="project" value="TreeGrafter"/>
</dbReference>
<feature type="domain" description="MaoC-like" evidence="1">
    <location>
        <begin position="168"/>
        <end position="262"/>
    </location>
</feature>
<keyword evidence="3" id="KW-1185">Reference proteome</keyword>
<evidence type="ECO:0000313" key="3">
    <source>
        <dbReference type="Proteomes" id="UP000199470"/>
    </source>
</evidence>
<dbReference type="InterPro" id="IPR029069">
    <property type="entry name" value="HotDog_dom_sf"/>
</dbReference>
<dbReference type="InterPro" id="IPR050965">
    <property type="entry name" value="UPF0336/Enoyl-CoA_hydratase"/>
</dbReference>
<evidence type="ECO:0000259" key="1">
    <source>
        <dbReference type="Pfam" id="PF01575"/>
    </source>
</evidence>
<dbReference type="EMBL" id="FOTW01000010">
    <property type="protein sequence ID" value="SFM00078.1"/>
    <property type="molecule type" value="Genomic_DNA"/>
</dbReference>
<dbReference type="CDD" id="cd03449">
    <property type="entry name" value="R_hydratase"/>
    <property type="match status" value="1"/>
</dbReference>
<dbReference type="STRING" id="758825.SAMN02982985_02354"/>
<protein>
    <submittedName>
        <fullName evidence="2">Acyl dehydratase</fullName>
    </submittedName>
</protein>
<reference evidence="2 3" key="1">
    <citation type="submission" date="2016-10" db="EMBL/GenBank/DDBJ databases">
        <authorList>
            <person name="de Groot N.N."/>
        </authorList>
    </citation>
    <scope>NUCLEOTIDE SEQUENCE [LARGE SCALE GENOMIC DNA]</scope>
    <source>
        <strain evidence="2 3">ATCC 43154</strain>
    </source>
</reference>
<dbReference type="GO" id="GO:0019171">
    <property type="term" value="F:(3R)-hydroxyacyl-[acyl-carrier-protein] dehydratase activity"/>
    <property type="evidence" value="ECO:0007669"/>
    <property type="project" value="TreeGrafter"/>
</dbReference>
<organism evidence="2 3">
    <name type="scientific">Rugamonas rubra</name>
    <dbReference type="NCBI Taxonomy" id="758825"/>
    <lineage>
        <taxon>Bacteria</taxon>
        <taxon>Pseudomonadati</taxon>
        <taxon>Pseudomonadota</taxon>
        <taxon>Betaproteobacteria</taxon>
        <taxon>Burkholderiales</taxon>
        <taxon>Oxalobacteraceae</taxon>
        <taxon>Telluria group</taxon>
        <taxon>Rugamonas</taxon>
    </lineage>
</organism>
<feature type="domain" description="MaoC-like" evidence="1">
    <location>
        <begin position="9"/>
        <end position="91"/>
    </location>
</feature>
<dbReference type="Pfam" id="PF01575">
    <property type="entry name" value="MaoC_dehydratas"/>
    <property type="match status" value="2"/>
</dbReference>
<dbReference type="InterPro" id="IPR002539">
    <property type="entry name" value="MaoC-like_dom"/>
</dbReference>
<dbReference type="SUPFAM" id="SSF54637">
    <property type="entry name" value="Thioesterase/thiol ester dehydrase-isomerase"/>
    <property type="match status" value="2"/>
</dbReference>
<name>A0A1I4MA62_9BURK</name>
<dbReference type="AlphaFoldDB" id="A0A1I4MA62"/>
<sequence>MSSVQSGFRRTLQQSDFDRFAVLSGDNNPIHCDPEFAGRSHFGATVAHGMFLYGLIYRALEEAVPGAGMLQLEQELMFPNPSYAQDEVEVLVTPLPGRGDGSRCFSTVVRKQAGGAAVVTALGSARVSGAGGAAALAAGAAAAMAPAGAPGAPGASDEELRGLRLGMRARAERTLSEADLADYAALTGDRNPLHHSDDWAVAHGFAGRLVPPPLLASLFSDLLGTRLPGRGTGWMKQTLRFVAPAYVGERIAAEVEIVRLRADKDLVNLSSVLTGADGRAICRGESLVLVRNLEAPAG</sequence>
<dbReference type="PANTHER" id="PTHR43437">
    <property type="entry name" value="HYDROXYACYL-THIOESTER DEHYDRATASE TYPE 2, MITOCHONDRIAL-RELATED"/>
    <property type="match status" value="1"/>
</dbReference>
<dbReference type="OrthoDB" id="9774179at2"/>